<reference evidence="3" key="1">
    <citation type="submission" date="2022-11" db="UniProtKB">
        <authorList>
            <consortium name="WormBaseParasite"/>
        </authorList>
    </citation>
    <scope>IDENTIFICATION</scope>
</reference>
<feature type="region of interest" description="Disordered" evidence="1">
    <location>
        <begin position="217"/>
        <end position="239"/>
    </location>
</feature>
<keyword evidence="2" id="KW-1185">Reference proteome</keyword>
<accession>A0A914CVD3</accession>
<name>A0A914CVD3_9BILA</name>
<evidence type="ECO:0000256" key="1">
    <source>
        <dbReference type="SAM" id="MobiDB-lite"/>
    </source>
</evidence>
<dbReference type="AlphaFoldDB" id="A0A914CVD3"/>
<protein>
    <submittedName>
        <fullName evidence="3">Uncharacterized protein</fullName>
    </submittedName>
</protein>
<feature type="compositionally biased region" description="Polar residues" evidence="1">
    <location>
        <begin position="225"/>
        <end position="234"/>
    </location>
</feature>
<organism evidence="2 3">
    <name type="scientific">Acrobeloides nanus</name>
    <dbReference type="NCBI Taxonomy" id="290746"/>
    <lineage>
        <taxon>Eukaryota</taxon>
        <taxon>Metazoa</taxon>
        <taxon>Ecdysozoa</taxon>
        <taxon>Nematoda</taxon>
        <taxon>Chromadorea</taxon>
        <taxon>Rhabditida</taxon>
        <taxon>Tylenchina</taxon>
        <taxon>Cephalobomorpha</taxon>
        <taxon>Cephaloboidea</taxon>
        <taxon>Cephalobidae</taxon>
        <taxon>Acrobeloides</taxon>
    </lineage>
</organism>
<evidence type="ECO:0000313" key="2">
    <source>
        <dbReference type="Proteomes" id="UP000887540"/>
    </source>
</evidence>
<evidence type="ECO:0000313" key="3">
    <source>
        <dbReference type="WBParaSite" id="ACRNAN_scaffold1451.g26202.t3"/>
    </source>
</evidence>
<proteinExistence type="predicted"/>
<dbReference type="WBParaSite" id="ACRNAN_scaffold1451.g26202.t3">
    <property type="protein sequence ID" value="ACRNAN_scaffold1451.g26202.t3"/>
    <property type="gene ID" value="ACRNAN_scaffold1451.g26202"/>
</dbReference>
<feature type="region of interest" description="Disordered" evidence="1">
    <location>
        <begin position="324"/>
        <end position="347"/>
    </location>
</feature>
<feature type="compositionally biased region" description="Basic and acidic residues" evidence="1">
    <location>
        <begin position="333"/>
        <end position="347"/>
    </location>
</feature>
<sequence>MANIGWQATIDQPRYTPVEHRPQTPPNYAFAGLKPFVETFNGFWDFFNCGNLDPDGNLVQKDEFIRRLLCTTFSSSKISVALKNRKFMLNKDEYNYLDNVLNVDCLDECFSIFLTNYFLTLNEILTQLNEKEKILQFYEDTLMNFLFGSFKVETMARKVSRPYEKSSCRSKNETPEKVLLALTKWKEFFFNENPGSNYVPSHVKNILAHKTLNNDTSKFYPEMDSPSTSRNQDPIQDPENLKRRFSCSYTEEMKKRCGSKKERNSLVLYSELMRNPRKYDADSTNIPKLFSSPDLLKYCSYSIKKTTSTDSPYTVQGLDQLPSTSVATPHEIPPLRDEPDILERNDGDEPNDHLIFMLLQDPNVAPGNPPRLRIRLGSYVTPNDAPIDAIIQNIQDDNDLCP</sequence>
<dbReference type="Proteomes" id="UP000887540">
    <property type="component" value="Unplaced"/>
</dbReference>